<dbReference type="PROSITE" id="PS51257">
    <property type="entry name" value="PROKAR_LIPOPROTEIN"/>
    <property type="match status" value="1"/>
</dbReference>
<protein>
    <submittedName>
        <fullName evidence="7">Trypsin-like serine protease</fullName>
    </submittedName>
</protein>
<evidence type="ECO:0000256" key="4">
    <source>
        <dbReference type="SAM" id="SignalP"/>
    </source>
</evidence>
<organism evidence="7 8">
    <name type="scientific">Candidatus Lucifugimonas marina</name>
    <dbReference type="NCBI Taxonomy" id="3038979"/>
    <lineage>
        <taxon>Bacteria</taxon>
        <taxon>Bacillati</taxon>
        <taxon>Chloroflexota</taxon>
        <taxon>Dehalococcoidia</taxon>
        <taxon>SAR202 cluster</taxon>
        <taxon>Candidatus Lucifugimonadales</taxon>
        <taxon>Candidatus Lucifugimonadaceae</taxon>
        <taxon>Candidatus Lucifugimonas</taxon>
    </lineage>
</organism>
<dbReference type="InterPro" id="IPR051201">
    <property type="entry name" value="Chloro_Bact_Ser_Proteases"/>
</dbReference>
<name>A0AAJ6CVS1_9CHLR</name>
<evidence type="ECO:0000256" key="2">
    <source>
        <dbReference type="ARBA" id="ARBA00022801"/>
    </source>
</evidence>
<accession>A0AAJ6CVS1</accession>
<dbReference type="Pfam" id="PF13180">
    <property type="entry name" value="PDZ_2"/>
    <property type="match status" value="1"/>
</dbReference>
<sequence length="445" mass="46336">MKTLNDLKKLFIGGISALTLVAAIACTGTAEPTESVSSQEPDATQQLAVSDDGGPTGPPSNVAQNEDSNSTGDDLFGEIENPTSESIPAAFDGESDDGPIGEASPEVIEPAPASPELTAIDIVTAQEEHLTALYEQTVQSVVFIVTGSLQGVGSGSGFVWDDEGHVVTNYHVVQGATTLVVKFFNGREYRADIVAFDPAADLAVIKLIDVEHELVPLTIGSSDELRTGQSVIALGNPFGEEFTMTTGIVSAITRTLDSGFSQYSIPSVVQTDAAINPGNSGGPLLDIFGAVIGVNTQIKSETRQSSGVGFAVPVDLVKRVVPSLIEFGEHTYALMGISGEEVGLQHRETLGLPGDVTGAYVTRTTPDGPADFAGVRGDTGTQTTGRQFDGDVIVSINSIRMKSMDDLIGYLALNTAPGEEIVLGVFRNGVEIAIPMVLGARPSVA</sequence>
<dbReference type="GO" id="GO:0006508">
    <property type="term" value="P:proteolysis"/>
    <property type="evidence" value="ECO:0007669"/>
    <property type="project" value="UniProtKB-KW"/>
</dbReference>
<dbReference type="SUPFAM" id="SSF50494">
    <property type="entry name" value="Trypsin-like serine proteases"/>
    <property type="match status" value="1"/>
</dbReference>
<dbReference type="Gene3D" id="2.40.10.120">
    <property type="match status" value="1"/>
</dbReference>
<dbReference type="GO" id="GO:0004252">
    <property type="term" value="F:serine-type endopeptidase activity"/>
    <property type="evidence" value="ECO:0007669"/>
    <property type="project" value="InterPro"/>
</dbReference>
<dbReference type="EMBL" id="WMBE01000003">
    <property type="protein sequence ID" value="MDG0867317.1"/>
    <property type="molecule type" value="Genomic_DNA"/>
</dbReference>
<evidence type="ECO:0000313" key="6">
    <source>
        <dbReference type="EMBL" id="MDG0867317.1"/>
    </source>
</evidence>
<dbReference type="InterPro" id="IPR009003">
    <property type="entry name" value="Peptidase_S1_PA"/>
</dbReference>
<feature type="region of interest" description="Disordered" evidence="3">
    <location>
        <begin position="30"/>
        <end position="113"/>
    </location>
</feature>
<dbReference type="Pfam" id="PF13365">
    <property type="entry name" value="Trypsin_2"/>
    <property type="match status" value="1"/>
</dbReference>
<reference evidence="7" key="2">
    <citation type="journal article" date="2023" name="Nat. Commun.">
        <title>Cultivation of marine bacteria of the SAR202 clade.</title>
        <authorList>
            <person name="Lim Y."/>
            <person name="Seo J.H."/>
            <person name="Giovannoni S.J."/>
            <person name="Kang I."/>
            <person name="Cho J.C."/>
        </authorList>
    </citation>
    <scope>NUCLEOTIDE SEQUENCE</scope>
    <source>
        <strain evidence="7">JH1073</strain>
    </source>
</reference>
<dbReference type="InterPro" id="IPR001940">
    <property type="entry name" value="Peptidase_S1C"/>
</dbReference>
<feature type="signal peptide" evidence="4">
    <location>
        <begin position="1"/>
        <end position="25"/>
    </location>
</feature>
<dbReference type="EMBL" id="CP046147">
    <property type="protein sequence ID" value="WFG40295.1"/>
    <property type="molecule type" value="Genomic_DNA"/>
</dbReference>
<evidence type="ECO:0000256" key="3">
    <source>
        <dbReference type="SAM" id="MobiDB-lite"/>
    </source>
</evidence>
<keyword evidence="1 7" id="KW-0645">Protease</keyword>
<proteinExistence type="predicted"/>
<dbReference type="PANTHER" id="PTHR43343:SF3">
    <property type="entry name" value="PROTEASE DO-LIKE 8, CHLOROPLASTIC"/>
    <property type="match status" value="1"/>
</dbReference>
<dbReference type="Proteomes" id="UP001321249">
    <property type="component" value="Unassembled WGS sequence"/>
</dbReference>
<dbReference type="SMART" id="SM00228">
    <property type="entry name" value="PDZ"/>
    <property type="match status" value="1"/>
</dbReference>
<dbReference type="AlphaFoldDB" id="A0AAJ6CVS1"/>
<feature type="compositionally biased region" description="Polar residues" evidence="3">
    <location>
        <begin position="30"/>
        <end position="48"/>
    </location>
</feature>
<keyword evidence="8" id="KW-1185">Reference proteome</keyword>
<feature type="chain" id="PRO_5042517101" evidence="4">
    <location>
        <begin position="26"/>
        <end position="445"/>
    </location>
</feature>
<dbReference type="PANTHER" id="PTHR43343">
    <property type="entry name" value="PEPTIDASE S12"/>
    <property type="match status" value="1"/>
</dbReference>
<evidence type="ECO:0000259" key="5">
    <source>
        <dbReference type="SMART" id="SM00228"/>
    </source>
</evidence>
<evidence type="ECO:0000313" key="9">
    <source>
        <dbReference type="Proteomes" id="UP001321249"/>
    </source>
</evidence>
<feature type="compositionally biased region" description="Polar residues" evidence="3">
    <location>
        <begin position="59"/>
        <end position="72"/>
    </location>
</feature>
<dbReference type="RefSeq" id="WP_342825567.1">
    <property type="nucleotide sequence ID" value="NZ_CP046146.1"/>
</dbReference>
<dbReference type="Proteomes" id="UP001219901">
    <property type="component" value="Chromosome"/>
</dbReference>
<keyword evidence="4" id="KW-0732">Signal</keyword>
<reference evidence="8" key="3">
    <citation type="submission" date="2023-06" db="EMBL/GenBank/DDBJ databases">
        <title>Pangenomics reveal diversification of enzyme families and niche specialization in globally abundant SAR202 bacteria.</title>
        <authorList>
            <person name="Saw J.H.W."/>
        </authorList>
    </citation>
    <scope>NUCLEOTIDE SEQUENCE [LARGE SCALE GENOMIC DNA]</scope>
    <source>
        <strain evidence="8">JH1073</strain>
    </source>
</reference>
<evidence type="ECO:0000256" key="1">
    <source>
        <dbReference type="ARBA" id="ARBA00022670"/>
    </source>
</evidence>
<dbReference type="InterPro" id="IPR036034">
    <property type="entry name" value="PDZ_sf"/>
</dbReference>
<feature type="domain" description="PDZ" evidence="5">
    <location>
        <begin position="333"/>
        <end position="429"/>
    </location>
</feature>
<dbReference type="SUPFAM" id="SSF50156">
    <property type="entry name" value="PDZ domain-like"/>
    <property type="match status" value="1"/>
</dbReference>
<evidence type="ECO:0000313" key="8">
    <source>
        <dbReference type="Proteomes" id="UP001219901"/>
    </source>
</evidence>
<dbReference type="PRINTS" id="PR00834">
    <property type="entry name" value="PROTEASES2C"/>
</dbReference>
<reference evidence="8 9" key="1">
    <citation type="submission" date="2019-11" db="EMBL/GenBank/DDBJ databases">
        <authorList>
            <person name="Cho J.-C."/>
        </authorList>
    </citation>
    <scope>NUCLEOTIDE SEQUENCE [LARGE SCALE GENOMIC DNA]</scope>
    <source>
        <strain evidence="7 8">JH1073</strain>
        <strain evidence="6 9">JH702</strain>
    </source>
</reference>
<keyword evidence="2" id="KW-0378">Hydrolase</keyword>
<dbReference type="InterPro" id="IPR001478">
    <property type="entry name" value="PDZ"/>
</dbReference>
<evidence type="ECO:0000313" key="7">
    <source>
        <dbReference type="EMBL" id="WFG40295.1"/>
    </source>
</evidence>
<dbReference type="Gene3D" id="2.30.42.10">
    <property type="match status" value="1"/>
</dbReference>
<gene>
    <name evidence="6" type="ORF">GKO46_09570</name>
    <name evidence="7" type="ORF">GKO48_11970</name>
</gene>